<evidence type="ECO:0000259" key="1">
    <source>
        <dbReference type="Pfam" id="PF12274"/>
    </source>
</evidence>
<accession>A0A0A9FGB7</accession>
<dbReference type="EMBL" id="GBRH01190578">
    <property type="protein sequence ID" value="JAE07318.1"/>
    <property type="molecule type" value="Transcribed_RNA"/>
</dbReference>
<protein>
    <recommendedName>
        <fullName evidence="1">DUF3615 domain-containing protein</fullName>
    </recommendedName>
</protein>
<evidence type="ECO:0000313" key="2">
    <source>
        <dbReference type="EMBL" id="JAE07318.1"/>
    </source>
</evidence>
<dbReference type="AlphaFoldDB" id="A0A0A9FGB7"/>
<dbReference type="PANTHER" id="PTHR34710">
    <property type="entry name" value="OS03G0834100 PROTEIN"/>
    <property type="match status" value="1"/>
</dbReference>
<organism evidence="2">
    <name type="scientific">Arundo donax</name>
    <name type="common">Giant reed</name>
    <name type="synonym">Donax arundinaceus</name>
    <dbReference type="NCBI Taxonomy" id="35708"/>
    <lineage>
        <taxon>Eukaryota</taxon>
        <taxon>Viridiplantae</taxon>
        <taxon>Streptophyta</taxon>
        <taxon>Embryophyta</taxon>
        <taxon>Tracheophyta</taxon>
        <taxon>Spermatophyta</taxon>
        <taxon>Magnoliopsida</taxon>
        <taxon>Liliopsida</taxon>
        <taxon>Poales</taxon>
        <taxon>Poaceae</taxon>
        <taxon>PACMAD clade</taxon>
        <taxon>Arundinoideae</taxon>
        <taxon>Arundineae</taxon>
        <taxon>Arundo</taxon>
    </lineage>
</organism>
<feature type="domain" description="DUF3615" evidence="1">
    <location>
        <begin position="19"/>
        <end position="139"/>
    </location>
</feature>
<dbReference type="Pfam" id="PF12274">
    <property type="entry name" value="DUF3615"/>
    <property type="match status" value="1"/>
</dbReference>
<sequence length="164" mass="18729">MEELAAGREICPQARHFATLALNHYNSKKTHKFEMATVLLSKCFTELNGDTFVHVNFTAATKCDSASFATKRLFFAELMLIPELQADKSAEPMRVLDVCIIDGSCYGGCHEMKRDIKKSLRNNMDYERCHACSERIKHPRGDKFVAGHNSTRMPYYSTFPWIPQ</sequence>
<dbReference type="InterPro" id="IPR022059">
    <property type="entry name" value="DUF3615"/>
</dbReference>
<reference evidence="2" key="1">
    <citation type="submission" date="2014-09" db="EMBL/GenBank/DDBJ databases">
        <authorList>
            <person name="Magalhaes I.L.F."/>
            <person name="Oliveira U."/>
            <person name="Santos F.R."/>
            <person name="Vidigal T.H.D.A."/>
            <person name="Brescovit A.D."/>
            <person name="Santos A.J."/>
        </authorList>
    </citation>
    <scope>NUCLEOTIDE SEQUENCE</scope>
    <source>
        <tissue evidence="2">Shoot tissue taken approximately 20 cm above the soil surface</tissue>
    </source>
</reference>
<proteinExistence type="predicted"/>
<dbReference type="PANTHER" id="PTHR34710:SF13">
    <property type="entry name" value="OS05G0547600 PROTEIN"/>
    <property type="match status" value="1"/>
</dbReference>
<reference evidence="2" key="2">
    <citation type="journal article" date="2015" name="Data Brief">
        <title>Shoot transcriptome of the giant reed, Arundo donax.</title>
        <authorList>
            <person name="Barrero R.A."/>
            <person name="Guerrero F.D."/>
            <person name="Moolhuijzen P."/>
            <person name="Goolsby J.A."/>
            <person name="Tidwell J."/>
            <person name="Bellgard S.E."/>
            <person name="Bellgard M.I."/>
        </authorList>
    </citation>
    <scope>NUCLEOTIDE SEQUENCE</scope>
    <source>
        <tissue evidence="2">Shoot tissue taken approximately 20 cm above the soil surface</tissue>
    </source>
</reference>
<name>A0A0A9FGB7_ARUDO</name>